<dbReference type="InterPro" id="IPR006311">
    <property type="entry name" value="TAT_signal"/>
</dbReference>
<dbReference type="EMBL" id="JAAATY010000009">
    <property type="protein sequence ID" value="NRN66220.1"/>
    <property type="molecule type" value="Genomic_DNA"/>
</dbReference>
<dbReference type="Proteomes" id="UP000763557">
    <property type="component" value="Unassembled WGS sequence"/>
</dbReference>
<dbReference type="Pfam" id="PF02738">
    <property type="entry name" value="MoCoBD_1"/>
    <property type="match status" value="1"/>
</dbReference>
<dbReference type="SUPFAM" id="SSF56003">
    <property type="entry name" value="Molybdenum cofactor-binding domain"/>
    <property type="match status" value="2"/>
</dbReference>
<dbReference type="InterPro" id="IPR037165">
    <property type="entry name" value="AldOxase/xan_DH_Mopterin-bd_sf"/>
</dbReference>
<dbReference type="InterPro" id="IPR012368">
    <property type="entry name" value="OxRdtase_Mopterin-bd_su_IorB"/>
</dbReference>
<comment type="caution">
    <text evidence="2">The sequence shown here is derived from an EMBL/GenBank/DDBJ whole genome shotgun (WGS) entry which is preliminary data.</text>
</comment>
<evidence type="ECO:0000313" key="3">
    <source>
        <dbReference type="Proteomes" id="UP000763557"/>
    </source>
</evidence>
<gene>
    <name evidence="2" type="ORF">GC106_34390</name>
</gene>
<organism evidence="2 3">
    <name type="scientific">Kibdelosporangium persicum</name>
    <dbReference type="NCBI Taxonomy" id="2698649"/>
    <lineage>
        <taxon>Bacteria</taxon>
        <taxon>Bacillati</taxon>
        <taxon>Actinomycetota</taxon>
        <taxon>Actinomycetes</taxon>
        <taxon>Pseudonocardiales</taxon>
        <taxon>Pseudonocardiaceae</taxon>
        <taxon>Kibdelosporangium</taxon>
    </lineage>
</organism>
<dbReference type="InterPro" id="IPR046867">
    <property type="entry name" value="AldOxase/xan_DH_MoCoBD2"/>
</dbReference>
<dbReference type="SMART" id="SM01008">
    <property type="entry name" value="Ald_Xan_dh_C"/>
    <property type="match status" value="1"/>
</dbReference>
<reference evidence="2 3" key="1">
    <citation type="submission" date="2020-01" db="EMBL/GenBank/DDBJ databases">
        <title>Kibdelosporangium persica a novel Actinomycetes from a hot desert in Iran.</title>
        <authorList>
            <person name="Safaei N."/>
            <person name="Zaburannyi N."/>
            <person name="Mueller R."/>
            <person name="Wink J."/>
        </authorList>
    </citation>
    <scope>NUCLEOTIDE SEQUENCE [LARGE SCALE GENOMIC DNA]</scope>
    <source>
        <strain evidence="2 3">4NS15</strain>
    </source>
</reference>
<dbReference type="Gene3D" id="3.90.1170.50">
    <property type="entry name" value="Aldehyde oxidase/xanthine dehydrogenase, a/b hammerhead"/>
    <property type="match status" value="1"/>
</dbReference>
<accession>A0ABX2F4H2</accession>
<dbReference type="Pfam" id="PF20256">
    <property type="entry name" value="MoCoBD_2"/>
    <property type="match status" value="1"/>
</dbReference>
<name>A0ABX2F4H2_9PSEU</name>
<proteinExistence type="predicted"/>
<dbReference type="InterPro" id="IPR008274">
    <property type="entry name" value="AldOxase/xan_DH_MoCoBD1"/>
</dbReference>
<protein>
    <submittedName>
        <fullName evidence="2">Aldehyde oxidase and xanthine dehydrogenase molybdopterin binding</fullName>
    </submittedName>
</protein>
<dbReference type="Gene3D" id="3.30.365.10">
    <property type="entry name" value="Aldehyde oxidase/xanthine dehydrogenase, molybdopterin binding domain"/>
    <property type="match status" value="4"/>
</dbReference>
<dbReference type="RefSeq" id="WP_173131833.1">
    <property type="nucleotide sequence ID" value="NZ_CBCSGW010000056.1"/>
</dbReference>
<evidence type="ECO:0000259" key="1">
    <source>
        <dbReference type="SMART" id="SM01008"/>
    </source>
</evidence>
<sequence length="729" mass="78756">MPETPLLGRRSILRGAAVATTGLVIGLYVPERGRAAGRSEPLAPNAFLRISPENEVTVVAKHVEWGQGIHTTLAMMIAEELDADWGQVRVVPAPADPDLYANLIFEAQVTAGSNSVRNSWEQYRRAGATGRAMLVAAAAQRWNVPAAEITVDQGVVRHSRTGRKATFGELAGAAATQPVPTDVPLKDIGRFRLIGTQGVHRLDTPSKLDGSARFAIDVTQPGMLTALVARSPRFGGRVASVDRAAALRVPGVRHVVQIPTGIAVVADTFWAAKKGRDALDVRWDDTGAETRSTTDLVTEYRALLDRRGDIARKDGDAERALAGAAHTITADFEYPYLAHAPLEPVAVAVRRTRDGVEVWTGEGSVQGAQEGAAELLGLTREQVTVHSVYAGGSFGRKDGTTLEAVEILRAIGGSAPVKLVWTREDDLRHSFYRPMYVHRMTVGLDRRGDITAWHHRIVGQSIFPWEPVNGVDWVSVDGAGNIPYDIPNILVDLHTTQTGVPINTLRGTAGAHTVYSVETMLDDVAARTGRDPLALRRQLMSRDPNTKQIEILSIAEADRPTVFAEFPRQRRTLELAARRAGWGSRLGRGRGRGLAVHYGFLTSVAMVAEVTAHRETFRVDRVVCAVDCGIAVNPDIVRSQIEGSVAWGLSIMLDGAITLDRGVVQQSGFHDYRVLRMDQMPKVEVHIMPSSAPPKGVGQVAVATVAPAVANALFAATGRRVRRLPFSAG</sequence>
<keyword evidence="3" id="KW-1185">Reference proteome</keyword>
<dbReference type="PANTHER" id="PTHR47495">
    <property type="entry name" value="ALDEHYDE DEHYDROGENASE"/>
    <property type="match status" value="1"/>
</dbReference>
<dbReference type="InterPro" id="IPR052516">
    <property type="entry name" value="N-heterocyclic_Hydroxylase"/>
</dbReference>
<dbReference type="PANTHER" id="PTHR47495:SF2">
    <property type="entry name" value="ALDEHYDE DEHYDROGENASE"/>
    <property type="match status" value="1"/>
</dbReference>
<dbReference type="PIRSF" id="PIRSF036389">
    <property type="entry name" value="IOR_B"/>
    <property type="match status" value="1"/>
</dbReference>
<dbReference type="InterPro" id="IPR000674">
    <property type="entry name" value="Ald_Oxase/Xan_DH_a/b"/>
</dbReference>
<dbReference type="PROSITE" id="PS51318">
    <property type="entry name" value="TAT"/>
    <property type="match status" value="1"/>
</dbReference>
<feature type="domain" description="Aldehyde oxidase/xanthine dehydrogenase a/b hammerhead" evidence="1">
    <location>
        <begin position="209"/>
        <end position="287"/>
    </location>
</feature>
<evidence type="ECO:0000313" key="2">
    <source>
        <dbReference type="EMBL" id="NRN66220.1"/>
    </source>
</evidence>